<dbReference type="GO" id="GO:0030246">
    <property type="term" value="F:carbohydrate binding"/>
    <property type="evidence" value="ECO:0007669"/>
    <property type="project" value="InterPro"/>
</dbReference>
<dbReference type="PATRIC" id="fig|1306954.6.peg.3943"/>
<evidence type="ECO:0008006" key="4">
    <source>
        <dbReference type="Google" id="ProtNLM"/>
    </source>
</evidence>
<dbReference type="SUPFAM" id="SSF51055">
    <property type="entry name" value="Carbohydrate binding domain"/>
    <property type="match status" value="2"/>
</dbReference>
<evidence type="ECO:0000313" key="2">
    <source>
        <dbReference type="EMBL" id="KXO10014.1"/>
    </source>
</evidence>
<organism evidence="2 3">
    <name type="scientific">Marinobacter excellens LAMA 842</name>
    <dbReference type="NCBI Taxonomy" id="1306954"/>
    <lineage>
        <taxon>Bacteria</taxon>
        <taxon>Pseudomonadati</taxon>
        <taxon>Pseudomonadota</taxon>
        <taxon>Gammaproteobacteria</taxon>
        <taxon>Pseudomonadales</taxon>
        <taxon>Marinobacteraceae</taxon>
        <taxon>Marinobacter</taxon>
    </lineage>
</organism>
<dbReference type="InterPro" id="IPR036573">
    <property type="entry name" value="CBM_sf_5/12"/>
</dbReference>
<proteinExistence type="predicted"/>
<dbReference type="Gene3D" id="2.10.10.20">
    <property type="entry name" value="Carbohydrate-binding module superfamily 5/12"/>
    <property type="match status" value="2"/>
</dbReference>
<keyword evidence="1" id="KW-0732">Signal</keyword>
<dbReference type="RefSeq" id="WP_061331997.1">
    <property type="nucleotide sequence ID" value="NZ_LOCO01000008.1"/>
</dbReference>
<evidence type="ECO:0000256" key="1">
    <source>
        <dbReference type="SAM" id="SignalP"/>
    </source>
</evidence>
<dbReference type="EMBL" id="LOCO01000008">
    <property type="protein sequence ID" value="KXO10014.1"/>
    <property type="molecule type" value="Genomic_DNA"/>
</dbReference>
<dbReference type="Proteomes" id="UP000070282">
    <property type="component" value="Unassembled WGS sequence"/>
</dbReference>
<protein>
    <recommendedName>
        <fullName evidence="4">Carbohydrate-binding protein</fullName>
    </recommendedName>
</protein>
<dbReference type="GO" id="GO:0005975">
    <property type="term" value="P:carbohydrate metabolic process"/>
    <property type="evidence" value="ECO:0007669"/>
    <property type="project" value="InterPro"/>
</dbReference>
<feature type="signal peptide" evidence="1">
    <location>
        <begin position="1"/>
        <end position="32"/>
    </location>
</feature>
<sequence>MMKATTSIGRAHTLYGLLLMILALGMPALASAEACDPDNHEWVPSRYYPAGSVVFHNDNWYESREIHEGMEPGITFDWKRLHSVPGCGGENRPPDPIDPADVEEGVTQTGSNTEFCERPEQWLFAESYSVGSQVSHGGKIWEAIRDTKGDMPGIQEPPHWKLVEDHCAIQSQPAL</sequence>
<keyword evidence="3" id="KW-1185">Reference proteome</keyword>
<dbReference type="GO" id="GO:0004553">
    <property type="term" value="F:hydrolase activity, hydrolyzing O-glycosyl compounds"/>
    <property type="evidence" value="ECO:0007669"/>
    <property type="project" value="InterPro"/>
</dbReference>
<reference evidence="3" key="1">
    <citation type="submission" date="2015-12" db="EMBL/GenBank/DDBJ databases">
        <authorList>
            <person name="Lima A."/>
            <person name="Farahani Zayas N."/>
            <person name="Castro Da Silva M.A."/>
            <person name="Cabral A."/>
            <person name="Pessatti M.L."/>
        </authorList>
    </citation>
    <scope>NUCLEOTIDE SEQUENCE [LARGE SCALE GENOMIC DNA]</scope>
    <source>
        <strain evidence="3">LAMA 842</strain>
    </source>
</reference>
<name>A0A137SC72_9GAMM</name>
<gene>
    <name evidence="2" type="ORF">J122_1967</name>
</gene>
<dbReference type="AlphaFoldDB" id="A0A137SC72"/>
<dbReference type="GO" id="GO:0005576">
    <property type="term" value="C:extracellular region"/>
    <property type="evidence" value="ECO:0007669"/>
    <property type="project" value="InterPro"/>
</dbReference>
<comment type="caution">
    <text evidence="2">The sequence shown here is derived from an EMBL/GenBank/DDBJ whole genome shotgun (WGS) entry which is preliminary data.</text>
</comment>
<feature type="chain" id="PRO_5007480456" description="Carbohydrate-binding protein" evidence="1">
    <location>
        <begin position="33"/>
        <end position="175"/>
    </location>
</feature>
<accession>A0A137SC72</accession>
<evidence type="ECO:0000313" key="3">
    <source>
        <dbReference type="Proteomes" id="UP000070282"/>
    </source>
</evidence>